<dbReference type="PANTHER" id="PTHR42916:SF1">
    <property type="entry name" value="PROTEIN PHYLLO, CHLOROPLASTIC"/>
    <property type="match status" value="1"/>
</dbReference>
<dbReference type="NCBIfam" id="NF008340">
    <property type="entry name" value="PRK11126.1"/>
    <property type="match status" value="1"/>
</dbReference>
<keyword evidence="1 3" id="KW-0474">Menaquinone biosynthesis</keyword>
<dbReference type="STRING" id="69222.BG55_13050"/>
<evidence type="ECO:0000256" key="3">
    <source>
        <dbReference type="HAMAP-Rule" id="MF_01660"/>
    </source>
</evidence>
<evidence type="ECO:0000313" key="6">
    <source>
        <dbReference type="EMBL" id="EXU75061.1"/>
    </source>
</evidence>
<proteinExistence type="inferred from homology"/>
<dbReference type="Pfam" id="PF12697">
    <property type="entry name" value="Abhydrolase_6"/>
    <property type="match status" value="1"/>
</dbReference>
<keyword evidence="2 3" id="KW-0456">Lyase</keyword>
<feature type="domain" description="AB hydrolase-1" evidence="5">
    <location>
        <begin position="18"/>
        <end position="245"/>
    </location>
</feature>
<organism evidence="6 7">
    <name type="scientific">Erwinia mallotivora</name>
    <dbReference type="NCBI Taxonomy" id="69222"/>
    <lineage>
        <taxon>Bacteria</taxon>
        <taxon>Pseudomonadati</taxon>
        <taxon>Pseudomonadota</taxon>
        <taxon>Gammaproteobacteria</taxon>
        <taxon>Enterobacterales</taxon>
        <taxon>Erwiniaceae</taxon>
        <taxon>Erwinia</taxon>
    </lineage>
</organism>
<comment type="function">
    <text evidence="3">Catalyzes a proton abstraction reaction that results in 2,5-elimination of pyruvate from 2-succinyl-5-enolpyruvyl-6-hydroxy-3-cyclohexene-1-carboxylate (SEPHCHC) and the formation of 2-succinyl-6-hydroxy-2,4-cyclohexadiene-1-carboxylate (SHCHC).</text>
</comment>
<dbReference type="UniPathway" id="UPA01057">
    <property type="reaction ID" value="UER00900"/>
</dbReference>
<dbReference type="HAMAP" id="MF_01660">
    <property type="entry name" value="MenH"/>
    <property type="match status" value="1"/>
</dbReference>
<dbReference type="Proteomes" id="UP000019918">
    <property type="component" value="Unassembled WGS sequence"/>
</dbReference>
<sequence>MILHARWQGLHHNDRPVLVWLHGFLGSGEDWQPVQSCFTDWPQLSIDLPGHGGSAARRVKDMDQLCEQLSATLYHHRLQRYWLIGYSLGGRAAMYYACRHAPRGLQGIVVEGGHYGLDSATARRDRLAHDQRWAETFSRQPLRLTLDAWYRQPVFADLTPAQRQALVLLRSVHHADALASTLLATSLAHQPCLLNDLQSLPGFYYLCGERDRKFHQLAQQAALHFDLVPQAGHNAHRANPQAFARLLARKLSHYEELS</sequence>
<comment type="subunit">
    <text evidence="3">Monomer.</text>
</comment>
<evidence type="ECO:0000313" key="7">
    <source>
        <dbReference type="Proteomes" id="UP000019918"/>
    </source>
</evidence>
<name>A0A014LZN3_9GAMM</name>
<dbReference type="GO" id="GO:0070205">
    <property type="term" value="F:2-succinyl-6-hydroxy-2,4-cyclohexadiene-1-carboxylate synthase activity"/>
    <property type="evidence" value="ECO:0007669"/>
    <property type="project" value="UniProtKB-UniRule"/>
</dbReference>
<dbReference type="NCBIfam" id="TIGR03695">
    <property type="entry name" value="menH_SHCHC"/>
    <property type="match status" value="1"/>
</dbReference>
<evidence type="ECO:0000259" key="5">
    <source>
        <dbReference type="Pfam" id="PF12697"/>
    </source>
</evidence>
<accession>A0A014LZN3</accession>
<dbReference type="InterPro" id="IPR000073">
    <property type="entry name" value="AB_hydrolase_1"/>
</dbReference>
<keyword evidence="7" id="KW-1185">Reference proteome</keyword>
<dbReference type="UniPathway" id="UPA00079"/>
<dbReference type="PATRIC" id="fig|69222.5.peg.2676"/>
<dbReference type="GO" id="GO:0009234">
    <property type="term" value="P:menaquinone biosynthetic process"/>
    <property type="evidence" value="ECO:0007669"/>
    <property type="project" value="UniProtKB-UniRule"/>
</dbReference>
<dbReference type="RefSeq" id="WP_034938079.1">
    <property type="nucleotide sequence ID" value="NZ_JFHN01000052.1"/>
</dbReference>
<dbReference type="OrthoDB" id="9808398at2"/>
<dbReference type="AlphaFoldDB" id="A0A014LZN3"/>
<comment type="pathway">
    <text evidence="3">Quinol/quinone metabolism; 1,4-dihydroxy-2-naphthoate biosynthesis; 1,4-dihydroxy-2-naphthoate from chorismate: step 3/7.</text>
</comment>
<reference evidence="6 7" key="1">
    <citation type="submission" date="2014-02" db="EMBL/GenBank/DDBJ databases">
        <title>Draft genome of Erwinia mallotivora strain BT-MARDI, a papaya dieback pathogen.</title>
        <authorList>
            <person name="Redzuan R."/>
            <person name="Abu Bakar N."/>
            <person name="Badrun R."/>
            <person name="Mohd Raih M.F."/>
            <person name="Rozano L."/>
            <person name="Mat Amin N."/>
        </authorList>
    </citation>
    <scope>NUCLEOTIDE SEQUENCE [LARGE SCALE GENOMIC DNA]</scope>
    <source>
        <strain evidence="6 7">BT-MARDI</strain>
    </source>
</reference>
<dbReference type="InterPro" id="IPR022485">
    <property type="entry name" value="SHCHC_synthase_MenH"/>
</dbReference>
<evidence type="ECO:0000256" key="1">
    <source>
        <dbReference type="ARBA" id="ARBA00022428"/>
    </source>
</evidence>
<dbReference type="EMBL" id="JFHN01000052">
    <property type="protein sequence ID" value="EXU75061.1"/>
    <property type="molecule type" value="Genomic_DNA"/>
</dbReference>
<comment type="pathway">
    <text evidence="3">Quinol/quinone metabolism; menaquinone biosynthesis.</text>
</comment>
<comment type="similarity">
    <text evidence="3">Belongs to the AB hydrolase superfamily. MenH family.</text>
</comment>
<evidence type="ECO:0000256" key="2">
    <source>
        <dbReference type="ARBA" id="ARBA00023239"/>
    </source>
</evidence>
<dbReference type="PANTHER" id="PTHR42916">
    <property type="entry name" value="2-SUCCINYL-5-ENOLPYRUVYL-6-HYDROXY-3-CYCLOHEXENE-1-CARBOXYLATE SYNTHASE"/>
    <property type="match status" value="1"/>
</dbReference>
<dbReference type="EC" id="4.2.99.20" evidence="3 4"/>
<dbReference type="SUPFAM" id="SSF53474">
    <property type="entry name" value="alpha/beta-Hydrolases"/>
    <property type="match status" value="1"/>
</dbReference>
<comment type="caution">
    <text evidence="6">The sequence shown here is derived from an EMBL/GenBank/DDBJ whole genome shotgun (WGS) entry which is preliminary data.</text>
</comment>
<gene>
    <name evidence="3" type="primary">menH</name>
    <name evidence="6" type="ORF">BG55_13050</name>
</gene>
<comment type="catalytic activity">
    <reaction evidence="3">
        <text>5-enolpyruvoyl-6-hydroxy-2-succinyl-cyclohex-3-ene-1-carboxylate = (1R,6R)-6-hydroxy-2-succinyl-cyclohexa-2,4-diene-1-carboxylate + pyruvate</text>
        <dbReference type="Rhea" id="RHEA:25597"/>
        <dbReference type="ChEBI" id="CHEBI:15361"/>
        <dbReference type="ChEBI" id="CHEBI:58689"/>
        <dbReference type="ChEBI" id="CHEBI:58818"/>
        <dbReference type="EC" id="4.2.99.20"/>
    </reaction>
</comment>
<protein>
    <recommendedName>
        <fullName evidence="3 4">2-succinyl-6-hydroxy-2,4-cyclohexadiene-1-carboxylate synthase</fullName>
        <shortName evidence="3">SHCHC synthase</shortName>
        <ecNumber evidence="3 4">4.2.99.20</ecNumber>
    </recommendedName>
</protein>
<dbReference type="InterPro" id="IPR029058">
    <property type="entry name" value="AB_hydrolase_fold"/>
</dbReference>
<evidence type="ECO:0000256" key="4">
    <source>
        <dbReference type="NCBIfam" id="TIGR03695"/>
    </source>
</evidence>
<dbReference type="Gene3D" id="3.40.50.1820">
    <property type="entry name" value="alpha/beta hydrolase"/>
    <property type="match status" value="1"/>
</dbReference>